<dbReference type="Gene3D" id="2.60.120.280">
    <property type="entry name" value="Regulatory protein AraC"/>
    <property type="match status" value="1"/>
</dbReference>
<dbReference type="PROSITE" id="PS00041">
    <property type="entry name" value="HTH_ARAC_FAMILY_1"/>
    <property type="match status" value="1"/>
</dbReference>
<dbReference type="Gene3D" id="1.10.10.60">
    <property type="entry name" value="Homeodomain-like"/>
    <property type="match status" value="2"/>
</dbReference>
<reference evidence="6" key="1">
    <citation type="submission" date="2015-10" db="EMBL/GenBank/DDBJ databases">
        <title>Genome of Paenibacillus bovis sp. nov.</title>
        <authorList>
            <person name="Wu Z."/>
            <person name="Gao C."/>
            <person name="Liu Z."/>
            <person name="Zheng H."/>
        </authorList>
    </citation>
    <scope>NUCLEOTIDE SEQUENCE [LARGE SCALE GENOMIC DNA]</scope>
    <source>
        <strain evidence="6">BD3526</strain>
    </source>
</reference>
<keyword evidence="2" id="KW-0238">DNA-binding</keyword>
<organism evidence="5 6">
    <name type="scientific">Paenibacillus bovis</name>
    <dbReference type="NCBI Taxonomy" id="1616788"/>
    <lineage>
        <taxon>Bacteria</taxon>
        <taxon>Bacillati</taxon>
        <taxon>Bacillota</taxon>
        <taxon>Bacilli</taxon>
        <taxon>Bacillales</taxon>
        <taxon>Paenibacillaceae</taxon>
        <taxon>Paenibacillus</taxon>
    </lineage>
</organism>
<dbReference type="SUPFAM" id="SSF51215">
    <property type="entry name" value="Regulatory protein AraC"/>
    <property type="match status" value="1"/>
</dbReference>
<dbReference type="InterPro" id="IPR003313">
    <property type="entry name" value="AraC-bd"/>
</dbReference>
<evidence type="ECO:0000256" key="1">
    <source>
        <dbReference type="ARBA" id="ARBA00023015"/>
    </source>
</evidence>
<proteinExistence type="predicted"/>
<feature type="domain" description="HTH araC/xylS-type" evidence="4">
    <location>
        <begin position="172"/>
        <end position="274"/>
    </location>
</feature>
<dbReference type="GO" id="GO:0043565">
    <property type="term" value="F:sequence-specific DNA binding"/>
    <property type="evidence" value="ECO:0007669"/>
    <property type="project" value="InterPro"/>
</dbReference>
<name>A0A172ZN09_9BACL</name>
<dbReference type="PANTHER" id="PTHR43280">
    <property type="entry name" value="ARAC-FAMILY TRANSCRIPTIONAL REGULATOR"/>
    <property type="match status" value="1"/>
</dbReference>
<evidence type="ECO:0000313" key="6">
    <source>
        <dbReference type="Proteomes" id="UP000078148"/>
    </source>
</evidence>
<protein>
    <submittedName>
        <fullName evidence="5">AraC family transcriptional regulator</fullName>
    </submittedName>
</protein>
<dbReference type="PROSITE" id="PS01124">
    <property type="entry name" value="HTH_ARAC_FAMILY_2"/>
    <property type="match status" value="1"/>
</dbReference>
<evidence type="ECO:0000256" key="2">
    <source>
        <dbReference type="ARBA" id="ARBA00023125"/>
    </source>
</evidence>
<dbReference type="GO" id="GO:0003700">
    <property type="term" value="F:DNA-binding transcription factor activity"/>
    <property type="evidence" value="ECO:0007669"/>
    <property type="project" value="InterPro"/>
</dbReference>
<dbReference type="PANTHER" id="PTHR43280:SF2">
    <property type="entry name" value="HTH-TYPE TRANSCRIPTIONAL REGULATOR EXSA"/>
    <property type="match status" value="1"/>
</dbReference>
<dbReference type="KEGG" id="pbv:AR543_07450"/>
<dbReference type="InterPro" id="IPR018062">
    <property type="entry name" value="HTH_AraC-typ_CS"/>
</dbReference>
<dbReference type="Pfam" id="PF12833">
    <property type="entry name" value="HTH_18"/>
    <property type="match status" value="1"/>
</dbReference>
<dbReference type="AlphaFoldDB" id="A0A172ZN09"/>
<keyword evidence="6" id="KW-1185">Reference proteome</keyword>
<dbReference type="SMART" id="SM00342">
    <property type="entry name" value="HTH_ARAC"/>
    <property type="match status" value="1"/>
</dbReference>
<dbReference type="InterPro" id="IPR009057">
    <property type="entry name" value="Homeodomain-like_sf"/>
</dbReference>
<dbReference type="Proteomes" id="UP000078148">
    <property type="component" value="Chromosome"/>
</dbReference>
<keyword evidence="3" id="KW-0804">Transcription</keyword>
<dbReference type="SUPFAM" id="SSF46689">
    <property type="entry name" value="Homeodomain-like"/>
    <property type="match status" value="2"/>
</dbReference>
<keyword evidence="1" id="KW-0805">Transcription regulation</keyword>
<dbReference type="Pfam" id="PF02311">
    <property type="entry name" value="AraC_binding"/>
    <property type="match status" value="1"/>
</dbReference>
<evidence type="ECO:0000259" key="4">
    <source>
        <dbReference type="PROSITE" id="PS01124"/>
    </source>
</evidence>
<dbReference type="STRING" id="1616788.AR543_07450"/>
<evidence type="ECO:0000256" key="3">
    <source>
        <dbReference type="ARBA" id="ARBA00023163"/>
    </source>
</evidence>
<accession>A0A172ZN09</accession>
<dbReference type="InterPro" id="IPR037923">
    <property type="entry name" value="HTH-like"/>
</dbReference>
<reference evidence="5 6" key="2">
    <citation type="journal article" date="2016" name="Int. J. Syst. Evol. Microbiol.">
        <title>Paenibacillus bovis sp. nov., isolated from raw yak (Bos grunniens) milk.</title>
        <authorList>
            <person name="Gao C."/>
            <person name="Han J."/>
            <person name="Liu Z."/>
            <person name="Xu X."/>
            <person name="Hang F."/>
            <person name="Wu Z."/>
        </authorList>
    </citation>
    <scope>NUCLEOTIDE SEQUENCE [LARGE SCALE GENOMIC DNA]</scope>
    <source>
        <strain evidence="5 6">BD3526</strain>
    </source>
</reference>
<gene>
    <name evidence="5" type="ORF">AR543_07450</name>
</gene>
<dbReference type="EMBL" id="CP013023">
    <property type="protein sequence ID" value="ANF98687.1"/>
    <property type="molecule type" value="Genomic_DNA"/>
</dbReference>
<sequence>MRQTVLLTLQEQPYFCLPESVGHYHQHPEHSVLREEGALNNFNIHYVASGKGYVEVEGTVHELRSGQAVLYFPHQRQRYYSSQDDPWDVRWVHFYGERLHDYMIERGFHRNLLWTLRQREGWEAAHLALLDEAERHRMLHPALLSTLTYAVLAEFVHQAVPLKNRRAGQAENRILSLLPQMQQQACEPFLLQDWAERAGVSEHYFCRLFKSVVEMTPMEFITRSRLQMAKQWLLECPDRPIGQIAEDAGYPSVSYFNRQFLAREKKTPTEYRRLYWN</sequence>
<dbReference type="InterPro" id="IPR018060">
    <property type="entry name" value="HTH_AraC"/>
</dbReference>
<evidence type="ECO:0000313" key="5">
    <source>
        <dbReference type="EMBL" id="ANF98687.1"/>
    </source>
</evidence>